<dbReference type="AlphaFoldDB" id="A0A2K8ZBG2"/>
<sequence>MKIFTFLFLTFLSIQLTQATHLVGGYIQVKPISGSSLTYEVVAVVYMYAGAATDQASSINLCFGDGSTATATRESLLYITLGSNNISPRIGINTYRINHTYAGPGIYTLITSLPNRTPAVNIPNSTVQQEPLTLTTIFTTISGTNQTPSLPIPPTGFSVGLNQRATLSFQATDIDGDSLVYGLVKSQTNTTNDLCSYQQMVSYQFPNDVTRQGTYKLNNRTGDLTWDAPAQLGNYSLVITVSEYRNGNFISQTTQEVALIVDDKPGTPGTIPAYEPAIEGNGIVTATSEYDDANFRLTTFPNPFDDQLQVLIQTSNPTTTTLQLMDVNGRKLHELVFSRLARQHEQIISMSDLLPGVYLVRAIIGERTLTRKIVKK</sequence>
<dbReference type="InterPro" id="IPR026444">
    <property type="entry name" value="Secre_tail"/>
</dbReference>
<dbReference type="EMBL" id="CP025096">
    <property type="protein sequence ID" value="AUD07180.1"/>
    <property type="molecule type" value="Genomic_DNA"/>
</dbReference>
<evidence type="ECO:0000313" key="4">
    <source>
        <dbReference type="Proteomes" id="UP000232883"/>
    </source>
</evidence>
<keyword evidence="1" id="KW-0732">Signal</keyword>
<accession>A0A2K8ZBG2</accession>
<dbReference type="Pfam" id="PF18962">
    <property type="entry name" value="Por_Secre_tail"/>
    <property type="match status" value="1"/>
</dbReference>
<dbReference type="Proteomes" id="UP000232883">
    <property type="component" value="Chromosome"/>
</dbReference>
<proteinExistence type="predicted"/>
<feature type="chain" id="PRO_5014992002" description="Secretion system C-terminal sorting domain-containing protein" evidence="1">
    <location>
        <begin position="20"/>
        <end position="376"/>
    </location>
</feature>
<dbReference type="OrthoDB" id="1123245at2"/>
<dbReference type="RefSeq" id="WP_100993748.1">
    <property type="nucleotide sequence ID" value="NZ_CP025096.1"/>
</dbReference>
<keyword evidence="4" id="KW-1185">Reference proteome</keyword>
<dbReference type="KEGG" id="spir:CWM47_05310"/>
<name>A0A2K8ZBG2_9BACT</name>
<dbReference type="NCBIfam" id="TIGR04183">
    <property type="entry name" value="Por_Secre_tail"/>
    <property type="match status" value="1"/>
</dbReference>
<reference evidence="3 4" key="1">
    <citation type="submission" date="2017-11" db="EMBL/GenBank/DDBJ databases">
        <title>Taxonomic description and genome sequences of Spirosoma HA7 sp. nov., isolated from pollen microhabitat of Corylus avellana.</title>
        <authorList>
            <person name="Ambika Manirajan B."/>
            <person name="Suarez C."/>
            <person name="Ratering S."/>
            <person name="Geissler-Plaum R."/>
            <person name="Cardinale M."/>
            <person name="Sylvia S."/>
        </authorList>
    </citation>
    <scope>NUCLEOTIDE SEQUENCE [LARGE SCALE GENOMIC DNA]</scope>
    <source>
        <strain evidence="3 4">HA7</strain>
    </source>
</reference>
<evidence type="ECO:0000256" key="1">
    <source>
        <dbReference type="SAM" id="SignalP"/>
    </source>
</evidence>
<organism evidence="3 4">
    <name type="scientific">Spirosoma pollinicola</name>
    <dbReference type="NCBI Taxonomy" id="2057025"/>
    <lineage>
        <taxon>Bacteria</taxon>
        <taxon>Pseudomonadati</taxon>
        <taxon>Bacteroidota</taxon>
        <taxon>Cytophagia</taxon>
        <taxon>Cytophagales</taxon>
        <taxon>Cytophagaceae</taxon>
        <taxon>Spirosoma</taxon>
    </lineage>
</organism>
<protein>
    <recommendedName>
        <fullName evidence="2">Secretion system C-terminal sorting domain-containing protein</fullName>
    </recommendedName>
</protein>
<evidence type="ECO:0000259" key="2">
    <source>
        <dbReference type="Pfam" id="PF18962"/>
    </source>
</evidence>
<evidence type="ECO:0000313" key="3">
    <source>
        <dbReference type="EMBL" id="AUD07180.1"/>
    </source>
</evidence>
<feature type="signal peptide" evidence="1">
    <location>
        <begin position="1"/>
        <end position="19"/>
    </location>
</feature>
<gene>
    <name evidence="3" type="ORF">CWM47_05310</name>
</gene>
<feature type="domain" description="Secretion system C-terminal sorting" evidence="2">
    <location>
        <begin position="300"/>
        <end position="374"/>
    </location>
</feature>